<accession>A0A6M3JZN8</accession>
<reference evidence="1" key="1">
    <citation type="submission" date="2020-03" db="EMBL/GenBank/DDBJ databases">
        <title>The deep terrestrial virosphere.</title>
        <authorList>
            <person name="Holmfeldt K."/>
            <person name="Nilsson E."/>
            <person name="Simone D."/>
            <person name="Lopez-Fernandez M."/>
            <person name="Wu X."/>
            <person name="de Brujin I."/>
            <person name="Lundin D."/>
            <person name="Andersson A."/>
            <person name="Bertilsson S."/>
            <person name="Dopson M."/>
        </authorList>
    </citation>
    <scope>NUCLEOTIDE SEQUENCE</scope>
    <source>
        <strain evidence="1">MM415A02111</strain>
    </source>
</reference>
<proteinExistence type="predicted"/>
<gene>
    <name evidence="1" type="ORF">MM415A02111_0003</name>
</gene>
<evidence type="ECO:0000313" key="1">
    <source>
        <dbReference type="EMBL" id="QJA74055.1"/>
    </source>
</evidence>
<organism evidence="1">
    <name type="scientific">viral metagenome</name>
    <dbReference type="NCBI Taxonomy" id="1070528"/>
    <lineage>
        <taxon>unclassified sequences</taxon>
        <taxon>metagenomes</taxon>
        <taxon>organismal metagenomes</taxon>
    </lineage>
</organism>
<dbReference type="AlphaFoldDB" id="A0A6M3JZN8"/>
<protein>
    <submittedName>
        <fullName evidence="1">Putative capsid protein</fullName>
    </submittedName>
</protein>
<name>A0A6M3JZN8_9ZZZZ</name>
<sequence length="284" mass="31452">MTEVTRSLDASNANAFIPTIWSTKVIDEYISAAVISDRIDRRFESDLKKGDTVSRPSITSVAPLQRGANTDLTYNTVIESSVNVTVNQDWYVFRMIEPLTTKQSIVDLMLQYTKIDAASLAKKIDQTCAALLDTLNGSSRKGTIAVDVTDDNLIDCVTALDTNNVPYEDRSWLISPETWGSLMKIDKFVRLDYVNPSGGTATERAKLNYPIYGASVFVANTLEVNAGNHNCALIQREALMLIIQQEPKVVKAWDTRRGADSLLTECFWGVNEARDKNGVCLLGK</sequence>
<dbReference type="EMBL" id="MT142071">
    <property type="protein sequence ID" value="QJA74055.1"/>
    <property type="molecule type" value="Genomic_DNA"/>
</dbReference>